<organism evidence="1">
    <name type="scientific">marine metagenome</name>
    <dbReference type="NCBI Taxonomy" id="408172"/>
    <lineage>
        <taxon>unclassified sequences</taxon>
        <taxon>metagenomes</taxon>
        <taxon>ecological metagenomes</taxon>
    </lineage>
</organism>
<dbReference type="SUPFAM" id="SSF82185">
    <property type="entry name" value="Histone H3 K4-specific methyltransferase SET7/9 N-terminal domain"/>
    <property type="match status" value="1"/>
</dbReference>
<reference evidence="1" key="1">
    <citation type="submission" date="2018-05" db="EMBL/GenBank/DDBJ databases">
        <authorList>
            <person name="Lanie J.A."/>
            <person name="Ng W.-L."/>
            <person name="Kazmierczak K.M."/>
            <person name="Andrzejewski T.M."/>
            <person name="Davidsen T.M."/>
            <person name="Wayne K.J."/>
            <person name="Tettelin H."/>
            <person name="Glass J.I."/>
            <person name="Rusch D."/>
            <person name="Podicherti R."/>
            <person name="Tsui H.-C.T."/>
            <person name="Winkler M.E."/>
        </authorList>
    </citation>
    <scope>NUCLEOTIDE SEQUENCE</scope>
</reference>
<dbReference type="EMBL" id="UINC01128728">
    <property type="protein sequence ID" value="SVD08665.1"/>
    <property type="molecule type" value="Genomic_DNA"/>
</dbReference>
<accession>A0A382SGQ5</accession>
<sequence>YKVAECTIVDGLKNGNFIQYYDSRGMLPGIMGLYIHNKKEGNWTWIEPDKNHENHAWEDSDLQIITSIDYRDGIRHGSIIVHKANLERYDYIHNYSYPREDMLLKGQYSNGEKTGEWYYNDNIYSDFDWLTEPKYIKSKPFYWPRKQTYDKNNLIDSECWEPWGRKIDCEAYEQKYLGKIYLLPDLDERRIKAIDVKMKDIVIIKDNVGNDVEIDIKEFVRHINKYHHSVDSIHGERGHNFTVNGNFRKMLNEKIGNDN</sequence>
<protein>
    <submittedName>
        <fullName evidence="1">Uncharacterized protein</fullName>
    </submittedName>
</protein>
<evidence type="ECO:0000313" key="1">
    <source>
        <dbReference type="EMBL" id="SVD08665.1"/>
    </source>
</evidence>
<dbReference type="AlphaFoldDB" id="A0A382SGQ5"/>
<proteinExistence type="predicted"/>
<feature type="non-terminal residue" evidence="1">
    <location>
        <position position="1"/>
    </location>
</feature>
<name>A0A382SGQ5_9ZZZZ</name>
<gene>
    <name evidence="1" type="ORF">METZ01_LOCUS361519</name>
</gene>